<dbReference type="Gene3D" id="3.40.630.30">
    <property type="match status" value="1"/>
</dbReference>
<name>A0A1I1TYS8_9BURK</name>
<accession>A0A1I1TYS8</accession>
<protein>
    <submittedName>
        <fullName evidence="2">Protein N-acetyltransferase, RimJ/RimL family</fullName>
    </submittedName>
</protein>
<dbReference type="PANTHER" id="PTHR43792:SF1">
    <property type="entry name" value="N-ACETYLTRANSFERASE DOMAIN-CONTAINING PROTEIN"/>
    <property type="match status" value="1"/>
</dbReference>
<keyword evidence="3" id="KW-1185">Reference proteome</keyword>
<dbReference type="RefSeq" id="WP_092950690.1">
    <property type="nucleotide sequence ID" value="NZ_FOMQ01000004.1"/>
</dbReference>
<dbReference type="SUPFAM" id="SSF55729">
    <property type="entry name" value="Acyl-CoA N-acyltransferases (Nat)"/>
    <property type="match status" value="1"/>
</dbReference>
<sequence length="206" mass="22476">MPDNDAPDPFIPIDPALLQTPRLRLRQWTPADRAPFAALNADPAVMEHFPAPLARADSDAMADRIEALIAARGWGFWAAEHRGGEPGAEGRFMGFVGLHRPAAALPFAPCIEIGWRLARPFWGQGLATEAAELALRAGFEGLGLDEIVAFTARPNQRSRAVMQRLGMQESPADAFDHPGVPAGHPLRAHCLYRLPRAAWRARTPGR</sequence>
<dbReference type="Proteomes" id="UP000199517">
    <property type="component" value="Unassembled WGS sequence"/>
</dbReference>
<dbReference type="PROSITE" id="PS51186">
    <property type="entry name" value="GNAT"/>
    <property type="match status" value="1"/>
</dbReference>
<proteinExistence type="predicted"/>
<dbReference type="STRING" id="32040.SAMN04489710_104168"/>
<dbReference type="InterPro" id="IPR000182">
    <property type="entry name" value="GNAT_dom"/>
</dbReference>
<keyword evidence="2" id="KW-0808">Transferase</keyword>
<evidence type="ECO:0000259" key="1">
    <source>
        <dbReference type="PROSITE" id="PS51186"/>
    </source>
</evidence>
<dbReference type="InterPro" id="IPR016181">
    <property type="entry name" value="Acyl_CoA_acyltransferase"/>
</dbReference>
<dbReference type="InterPro" id="IPR051531">
    <property type="entry name" value="N-acetyltransferase"/>
</dbReference>
<evidence type="ECO:0000313" key="2">
    <source>
        <dbReference type="EMBL" id="SFD63644.1"/>
    </source>
</evidence>
<dbReference type="OrthoDB" id="9801656at2"/>
<evidence type="ECO:0000313" key="3">
    <source>
        <dbReference type="Proteomes" id="UP000199517"/>
    </source>
</evidence>
<gene>
    <name evidence="2" type="ORF">SAMN04489710_104168</name>
</gene>
<dbReference type="GO" id="GO:0016747">
    <property type="term" value="F:acyltransferase activity, transferring groups other than amino-acyl groups"/>
    <property type="evidence" value="ECO:0007669"/>
    <property type="project" value="InterPro"/>
</dbReference>
<feature type="domain" description="N-acetyltransferase" evidence="1">
    <location>
        <begin position="23"/>
        <end position="187"/>
    </location>
</feature>
<dbReference type="PANTHER" id="PTHR43792">
    <property type="entry name" value="GNAT FAMILY, PUTATIVE (AFU_ORTHOLOGUE AFUA_3G00765)-RELATED-RELATED"/>
    <property type="match status" value="1"/>
</dbReference>
<dbReference type="Pfam" id="PF13302">
    <property type="entry name" value="Acetyltransf_3"/>
    <property type="match status" value="1"/>
</dbReference>
<dbReference type="AlphaFoldDB" id="A0A1I1TYS8"/>
<reference evidence="3" key="1">
    <citation type="submission" date="2016-10" db="EMBL/GenBank/DDBJ databases">
        <authorList>
            <person name="Varghese N."/>
            <person name="Submissions S."/>
        </authorList>
    </citation>
    <scope>NUCLEOTIDE SEQUENCE [LARGE SCALE GENOMIC DNA]</scope>
    <source>
        <strain evidence="3">DSM 7481</strain>
    </source>
</reference>
<dbReference type="EMBL" id="FOMQ01000004">
    <property type="protein sequence ID" value="SFD63644.1"/>
    <property type="molecule type" value="Genomic_DNA"/>
</dbReference>
<organism evidence="2 3">
    <name type="scientific">Paracidovorax konjaci</name>
    <dbReference type="NCBI Taxonomy" id="32040"/>
    <lineage>
        <taxon>Bacteria</taxon>
        <taxon>Pseudomonadati</taxon>
        <taxon>Pseudomonadota</taxon>
        <taxon>Betaproteobacteria</taxon>
        <taxon>Burkholderiales</taxon>
        <taxon>Comamonadaceae</taxon>
        <taxon>Paracidovorax</taxon>
    </lineage>
</organism>